<dbReference type="OrthoDB" id="1688654at2759"/>
<name>A0A371HDL0_MUCPR</name>
<organism evidence="2 3">
    <name type="scientific">Mucuna pruriens</name>
    <name type="common">Velvet bean</name>
    <name type="synonym">Dolichos pruriens</name>
    <dbReference type="NCBI Taxonomy" id="157652"/>
    <lineage>
        <taxon>Eukaryota</taxon>
        <taxon>Viridiplantae</taxon>
        <taxon>Streptophyta</taxon>
        <taxon>Embryophyta</taxon>
        <taxon>Tracheophyta</taxon>
        <taxon>Spermatophyta</taxon>
        <taxon>Magnoliopsida</taxon>
        <taxon>eudicotyledons</taxon>
        <taxon>Gunneridae</taxon>
        <taxon>Pentapetalae</taxon>
        <taxon>rosids</taxon>
        <taxon>fabids</taxon>
        <taxon>Fabales</taxon>
        <taxon>Fabaceae</taxon>
        <taxon>Papilionoideae</taxon>
        <taxon>50 kb inversion clade</taxon>
        <taxon>NPAAA clade</taxon>
        <taxon>indigoferoid/millettioid clade</taxon>
        <taxon>Phaseoleae</taxon>
        <taxon>Mucuna</taxon>
    </lineage>
</organism>
<reference evidence="2" key="1">
    <citation type="submission" date="2018-05" db="EMBL/GenBank/DDBJ databases">
        <title>Draft genome of Mucuna pruriens seed.</title>
        <authorList>
            <person name="Nnadi N.E."/>
            <person name="Vos R."/>
            <person name="Hasami M.H."/>
            <person name="Devisetty U.K."/>
            <person name="Aguiy J.C."/>
        </authorList>
    </citation>
    <scope>NUCLEOTIDE SEQUENCE [LARGE SCALE GENOMIC DNA]</scope>
    <source>
        <strain evidence="2">JCA_2017</strain>
    </source>
</reference>
<accession>A0A371HDL0</accession>
<feature type="non-terminal residue" evidence="2">
    <location>
        <position position="1"/>
    </location>
</feature>
<evidence type="ECO:0000313" key="2">
    <source>
        <dbReference type="EMBL" id="RDY00881.1"/>
    </source>
</evidence>
<gene>
    <name evidence="2" type="ORF">CR513_15877</name>
</gene>
<dbReference type="InterPro" id="IPR043502">
    <property type="entry name" value="DNA/RNA_pol_sf"/>
</dbReference>
<dbReference type="EMBL" id="QJKJ01002884">
    <property type="protein sequence ID" value="RDY00881.1"/>
    <property type="molecule type" value="Genomic_DNA"/>
</dbReference>
<protein>
    <recommendedName>
        <fullName evidence="1">Reverse transcriptase Ty1/copia-type domain-containing protein</fullName>
    </recommendedName>
</protein>
<evidence type="ECO:0000259" key="1">
    <source>
        <dbReference type="Pfam" id="PF07727"/>
    </source>
</evidence>
<keyword evidence="3" id="KW-1185">Reference proteome</keyword>
<sequence>MEVLFLYICFYVGDLIFTCNNLEMFEEFKKVTTKELEVTNIRLIFYYLGIEVKQDDNDIFTSQEIMQERFYKNFNIYELVDPTLYKSLVGNLRYMLHVTPDGATTIFMVQLRKNLIYHDQSKHIHTKFYFIRKYVENK</sequence>
<comment type="caution">
    <text evidence="2">The sequence shown here is derived from an EMBL/GenBank/DDBJ whole genome shotgun (WGS) entry which is preliminary data.</text>
</comment>
<dbReference type="SUPFAM" id="SSF56672">
    <property type="entry name" value="DNA/RNA polymerases"/>
    <property type="match status" value="1"/>
</dbReference>
<dbReference type="Proteomes" id="UP000257109">
    <property type="component" value="Unassembled WGS sequence"/>
</dbReference>
<evidence type="ECO:0000313" key="3">
    <source>
        <dbReference type="Proteomes" id="UP000257109"/>
    </source>
</evidence>
<feature type="domain" description="Reverse transcriptase Ty1/copia-type" evidence="1">
    <location>
        <begin position="6"/>
        <end position="77"/>
    </location>
</feature>
<dbReference type="Pfam" id="PF07727">
    <property type="entry name" value="RVT_2"/>
    <property type="match status" value="1"/>
</dbReference>
<proteinExistence type="predicted"/>
<dbReference type="InterPro" id="IPR013103">
    <property type="entry name" value="RVT_2"/>
</dbReference>
<dbReference type="AlphaFoldDB" id="A0A371HDL0"/>